<feature type="non-terminal residue" evidence="1">
    <location>
        <position position="57"/>
    </location>
</feature>
<comment type="caution">
    <text evidence="1">The sequence shown here is derived from an EMBL/GenBank/DDBJ whole genome shotgun (WGS) entry which is preliminary data.</text>
</comment>
<protein>
    <submittedName>
        <fullName evidence="1">Uncharacterized protein</fullName>
    </submittedName>
</protein>
<name>X1ARN7_9ZZZZ</name>
<dbReference type="AlphaFoldDB" id="X1ARN7"/>
<dbReference type="EMBL" id="BART01014145">
    <property type="protein sequence ID" value="GAG85390.1"/>
    <property type="molecule type" value="Genomic_DNA"/>
</dbReference>
<gene>
    <name evidence="1" type="ORF">S01H4_28443</name>
</gene>
<reference evidence="1" key="1">
    <citation type="journal article" date="2014" name="Front. Microbiol.">
        <title>High frequency of phylogenetically diverse reductive dehalogenase-homologous genes in deep subseafloor sedimentary metagenomes.</title>
        <authorList>
            <person name="Kawai M."/>
            <person name="Futagami T."/>
            <person name="Toyoda A."/>
            <person name="Takaki Y."/>
            <person name="Nishi S."/>
            <person name="Hori S."/>
            <person name="Arai W."/>
            <person name="Tsubouchi T."/>
            <person name="Morono Y."/>
            <person name="Uchiyama I."/>
            <person name="Ito T."/>
            <person name="Fujiyama A."/>
            <person name="Inagaki F."/>
            <person name="Takami H."/>
        </authorList>
    </citation>
    <scope>NUCLEOTIDE SEQUENCE</scope>
    <source>
        <strain evidence="1">Expedition CK06-06</strain>
    </source>
</reference>
<organism evidence="1">
    <name type="scientific">marine sediment metagenome</name>
    <dbReference type="NCBI Taxonomy" id="412755"/>
    <lineage>
        <taxon>unclassified sequences</taxon>
        <taxon>metagenomes</taxon>
        <taxon>ecological metagenomes</taxon>
    </lineage>
</organism>
<proteinExistence type="predicted"/>
<accession>X1ARN7</accession>
<sequence length="57" mass="6361">MALKASLEEELAFQKEYLQTMDLLEVASAPQPDIDKFVALAPGYTALLSDQSRYNPE</sequence>
<evidence type="ECO:0000313" key="1">
    <source>
        <dbReference type="EMBL" id="GAG85390.1"/>
    </source>
</evidence>